<keyword evidence="1" id="KW-0812">Transmembrane</keyword>
<accession>A0ABP7XM16</accession>
<feature type="transmembrane region" description="Helical" evidence="1">
    <location>
        <begin position="12"/>
        <end position="30"/>
    </location>
</feature>
<name>A0ABP7XM16_9FLAO</name>
<gene>
    <name evidence="2" type="ORF">GCM10022250_03850</name>
</gene>
<comment type="caution">
    <text evidence="2">The sequence shown here is derived from an EMBL/GenBank/DDBJ whole genome shotgun (WGS) entry which is preliminary data.</text>
</comment>
<keyword evidence="1" id="KW-0472">Membrane</keyword>
<evidence type="ECO:0000313" key="2">
    <source>
        <dbReference type="EMBL" id="GAA4121831.1"/>
    </source>
</evidence>
<sequence>MKDKITEIAVPIKAGIVMGIIGIIFLNSVVTKCTKRPIIKTNKTSYLTL</sequence>
<reference evidence="3" key="1">
    <citation type="journal article" date="2019" name="Int. J. Syst. Evol. Microbiol.">
        <title>The Global Catalogue of Microorganisms (GCM) 10K type strain sequencing project: providing services to taxonomists for standard genome sequencing and annotation.</title>
        <authorList>
            <consortium name="The Broad Institute Genomics Platform"/>
            <consortium name="The Broad Institute Genome Sequencing Center for Infectious Disease"/>
            <person name="Wu L."/>
            <person name="Ma J."/>
        </authorList>
    </citation>
    <scope>NUCLEOTIDE SEQUENCE [LARGE SCALE GENOMIC DNA]</scope>
    <source>
        <strain evidence="3">JCM 17386</strain>
    </source>
</reference>
<evidence type="ECO:0000313" key="3">
    <source>
        <dbReference type="Proteomes" id="UP001501333"/>
    </source>
</evidence>
<dbReference type="Proteomes" id="UP001501333">
    <property type="component" value="Unassembled WGS sequence"/>
</dbReference>
<evidence type="ECO:0000256" key="1">
    <source>
        <dbReference type="SAM" id="Phobius"/>
    </source>
</evidence>
<keyword evidence="3" id="KW-1185">Reference proteome</keyword>
<proteinExistence type="predicted"/>
<organism evidence="2 3">
    <name type="scientific">Flavobacterium chungbukense</name>
    <dbReference type="NCBI Taxonomy" id="877464"/>
    <lineage>
        <taxon>Bacteria</taxon>
        <taxon>Pseudomonadati</taxon>
        <taxon>Bacteroidota</taxon>
        <taxon>Flavobacteriia</taxon>
        <taxon>Flavobacteriales</taxon>
        <taxon>Flavobacteriaceae</taxon>
        <taxon>Flavobacterium</taxon>
    </lineage>
</organism>
<protein>
    <submittedName>
        <fullName evidence="2">Uncharacterized protein</fullName>
    </submittedName>
</protein>
<keyword evidence="1" id="KW-1133">Transmembrane helix</keyword>
<dbReference type="EMBL" id="BAABAO010000003">
    <property type="protein sequence ID" value="GAA4121831.1"/>
    <property type="molecule type" value="Genomic_DNA"/>
</dbReference>